<gene>
    <name evidence="2" type="ORF">GCM10011609_71610</name>
</gene>
<sequence length="63" mass="6523">MSGSAEEPSVVITASPHVQPAVLTLARACIALARLRLAEEKKPQSAEVREGGGDGSAEEQGHE</sequence>
<name>A0ABQ2IQ12_9PSEU</name>
<reference evidence="3" key="1">
    <citation type="journal article" date="2019" name="Int. J. Syst. Evol. Microbiol.">
        <title>The Global Catalogue of Microorganisms (GCM) 10K type strain sequencing project: providing services to taxonomists for standard genome sequencing and annotation.</title>
        <authorList>
            <consortium name="The Broad Institute Genomics Platform"/>
            <consortium name="The Broad Institute Genome Sequencing Center for Infectious Disease"/>
            <person name="Wu L."/>
            <person name="Ma J."/>
        </authorList>
    </citation>
    <scope>NUCLEOTIDE SEQUENCE [LARGE SCALE GENOMIC DNA]</scope>
    <source>
        <strain evidence="3">CGMCC 4.7319</strain>
    </source>
</reference>
<accession>A0ABQ2IQ12</accession>
<feature type="region of interest" description="Disordered" evidence="1">
    <location>
        <begin position="40"/>
        <end position="63"/>
    </location>
</feature>
<organism evidence="2 3">
    <name type="scientific">Lentzea pudingi</name>
    <dbReference type="NCBI Taxonomy" id="1789439"/>
    <lineage>
        <taxon>Bacteria</taxon>
        <taxon>Bacillati</taxon>
        <taxon>Actinomycetota</taxon>
        <taxon>Actinomycetes</taxon>
        <taxon>Pseudonocardiales</taxon>
        <taxon>Pseudonocardiaceae</taxon>
        <taxon>Lentzea</taxon>
    </lineage>
</organism>
<comment type="caution">
    <text evidence="2">The sequence shown here is derived from an EMBL/GenBank/DDBJ whole genome shotgun (WGS) entry which is preliminary data.</text>
</comment>
<feature type="compositionally biased region" description="Basic and acidic residues" evidence="1">
    <location>
        <begin position="40"/>
        <end position="52"/>
    </location>
</feature>
<protein>
    <submittedName>
        <fullName evidence="2">Uncharacterized protein</fullName>
    </submittedName>
</protein>
<dbReference type="EMBL" id="BMNC01000015">
    <property type="protein sequence ID" value="GGN20130.1"/>
    <property type="molecule type" value="Genomic_DNA"/>
</dbReference>
<keyword evidence="3" id="KW-1185">Reference proteome</keyword>
<evidence type="ECO:0000313" key="2">
    <source>
        <dbReference type="EMBL" id="GGN20130.1"/>
    </source>
</evidence>
<evidence type="ECO:0000313" key="3">
    <source>
        <dbReference type="Proteomes" id="UP000597656"/>
    </source>
</evidence>
<dbReference type="Proteomes" id="UP000597656">
    <property type="component" value="Unassembled WGS sequence"/>
</dbReference>
<proteinExistence type="predicted"/>
<evidence type="ECO:0000256" key="1">
    <source>
        <dbReference type="SAM" id="MobiDB-lite"/>
    </source>
</evidence>